<feature type="binding site" evidence="8">
    <location>
        <begin position="201"/>
        <end position="204"/>
    </location>
    <ligand>
        <name>ATP</name>
        <dbReference type="ChEBI" id="CHEBI:30616"/>
    </ligand>
</feature>
<comment type="caution">
    <text evidence="9">The sequence shown here is derived from an EMBL/GenBank/DDBJ whole genome shotgun (WGS) entry which is preliminary data.</text>
</comment>
<evidence type="ECO:0000313" key="9">
    <source>
        <dbReference type="EMBL" id="KAD4059639.1"/>
    </source>
</evidence>
<reference evidence="9 10" key="1">
    <citation type="submission" date="2019-08" db="EMBL/GenBank/DDBJ databases">
        <title>Arthrobacter sp. nov., isolated from plateau pika and Tibetan wild ass.</title>
        <authorList>
            <person name="Ge Y."/>
        </authorList>
    </citation>
    <scope>NUCLEOTIDE SEQUENCE [LARGE SCALE GENOMIC DNA]</scope>
    <source>
        <strain evidence="9 10">785</strain>
    </source>
</reference>
<dbReference type="SUPFAM" id="SSF52374">
    <property type="entry name" value="Nucleotidylyl transferase"/>
    <property type="match status" value="1"/>
</dbReference>
<keyword evidence="4 8" id="KW-0566">Pantothenate biosynthesis</keyword>
<feature type="active site" description="Proton donor" evidence="8">
    <location>
        <position position="48"/>
    </location>
</feature>
<organism evidence="9 10">
    <name type="scientific">Arthrobacter yangruifuii</name>
    <dbReference type="NCBI Taxonomy" id="2606616"/>
    <lineage>
        <taxon>Bacteria</taxon>
        <taxon>Bacillati</taxon>
        <taxon>Actinomycetota</taxon>
        <taxon>Actinomycetes</taxon>
        <taxon>Micrococcales</taxon>
        <taxon>Micrococcaceae</taxon>
        <taxon>Arthrobacter</taxon>
    </lineage>
</organism>
<keyword evidence="6 8" id="KW-0067">ATP-binding</keyword>
<feature type="binding site" evidence="8">
    <location>
        <begin position="41"/>
        <end position="48"/>
    </location>
    <ligand>
        <name>ATP</name>
        <dbReference type="ChEBI" id="CHEBI:30616"/>
    </ligand>
</feature>
<evidence type="ECO:0000256" key="6">
    <source>
        <dbReference type="ARBA" id="ARBA00022840"/>
    </source>
</evidence>
<dbReference type="Pfam" id="PF02569">
    <property type="entry name" value="Pantoate_ligase"/>
    <property type="match status" value="1"/>
</dbReference>
<evidence type="ECO:0000256" key="2">
    <source>
        <dbReference type="ARBA" id="ARBA00009256"/>
    </source>
</evidence>
<dbReference type="Gene3D" id="3.30.1300.10">
    <property type="entry name" value="Pantoate-beta-alanine ligase, C-terminal domain"/>
    <property type="match status" value="1"/>
</dbReference>
<evidence type="ECO:0000256" key="3">
    <source>
        <dbReference type="ARBA" id="ARBA00022598"/>
    </source>
</evidence>
<dbReference type="GO" id="GO:0004592">
    <property type="term" value="F:pantoate-beta-alanine ligase activity"/>
    <property type="evidence" value="ECO:0007669"/>
    <property type="project" value="UniProtKB-UniRule"/>
</dbReference>
<comment type="miscellaneous">
    <text evidence="8">The reaction proceeds by a bi uni uni bi ping pong mechanism.</text>
</comment>
<dbReference type="PANTHER" id="PTHR21299:SF1">
    <property type="entry name" value="PANTOATE--BETA-ALANINE LIGASE"/>
    <property type="match status" value="1"/>
</dbReference>
<feature type="binding site" evidence="8">
    <location>
        <begin position="164"/>
        <end position="167"/>
    </location>
    <ligand>
        <name>ATP</name>
        <dbReference type="ChEBI" id="CHEBI:30616"/>
    </ligand>
</feature>
<feature type="binding site" evidence="8">
    <location>
        <position position="72"/>
    </location>
    <ligand>
        <name>(R)-pantoate</name>
        <dbReference type="ChEBI" id="CHEBI:15980"/>
    </ligand>
</feature>
<comment type="function">
    <text evidence="8">Catalyzes the condensation of pantoate with beta-alanine in an ATP-dependent reaction via a pantoyl-adenylate intermediate.</text>
</comment>
<dbReference type="InterPro" id="IPR014729">
    <property type="entry name" value="Rossmann-like_a/b/a_fold"/>
</dbReference>
<feature type="binding site" evidence="8">
    <location>
        <position position="193"/>
    </location>
    <ligand>
        <name>ATP</name>
        <dbReference type="ChEBI" id="CHEBI:30616"/>
    </ligand>
</feature>
<dbReference type="GO" id="GO:0005524">
    <property type="term" value="F:ATP binding"/>
    <property type="evidence" value="ECO:0007669"/>
    <property type="project" value="UniProtKB-KW"/>
</dbReference>
<evidence type="ECO:0000256" key="7">
    <source>
        <dbReference type="ARBA" id="ARBA00048258"/>
    </source>
</evidence>
<name>A0A5N6MR44_9MICC</name>
<dbReference type="UniPathway" id="UPA00028">
    <property type="reaction ID" value="UER00005"/>
</dbReference>
<dbReference type="InterPro" id="IPR003721">
    <property type="entry name" value="Pantoate_ligase"/>
</dbReference>
<protein>
    <recommendedName>
        <fullName evidence="8">Pantothenate synthetase</fullName>
        <shortName evidence="8">PS</shortName>
        <ecNumber evidence="8">6.3.2.1</ecNumber>
    </recommendedName>
    <alternativeName>
        <fullName evidence="8">Pantoate--beta-alanine ligase</fullName>
    </alternativeName>
    <alternativeName>
        <fullName evidence="8">Pantoate-activating enzyme</fullName>
    </alternativeName>
</protein>
<dbReference type="Gene3D" id="3.40.50.620">
    <property type="entry name" value="HUPs"/>
    <property type="match status" value="1"/>
</dbReference>
<keyword evidence="5 8" id="KW-0547">Nucleotide-binding</keyword>
<feature type="binding site" evidence="8">
    <location>
        <position position="170"/>
    </location>
    <ligand>
        <name>(R)-pantoate</name>
        <dbReference type="ChEBI" id="CHEBI:15980"/>
    </ligand>
</feature>
<evidence type="ECO:0000256" key="4">
    <source>
        <dbReference type="ARBA" id="ARBA00022655"/>
    </source>
</evidence>
<keyword evidence="8" id="KW-0963">Cytoplasm</keyword>
<accession>A0A5N6MR44</accession>
<dbReference type="PANTHER" id="PTHR21299">
    <property type="entry name" value="CYTIDYLATE KINASE/PANTOATE-BETA-ALANINE LIGASE"/>
    <property type="match status" value="1"/>
</dbReference>
<evidence type="ECO:0000313" key="10">
    <source>
        <dbReference type="Proteomes" id="UP000326852"/>
    </source>
</evidence>
<dbReference type="GO" id="GO:0005829">
    <property type="term" value="C:cytosol"/>
    <property type="evidence" value="ECO:0007669"/>
    <property type="project" value="TreeGrafter"/>
</dbReference>
<keyword evidence="10" id="KW-1185">Reference proteome</keyword>
<evidence type="ECO:0000256" key="8">
    <source>
        <dbReference type="HAMAP-Rule" id="MF_00158"/>
    </source>
</evidence>
<dbReference type="NCBIfam" id="TIGR00018">
    <property type="entry name" value="panC"/>
    <property type="match status" value="1"/>
</dbReference>
<dbReference type="GO" id="GO:0015940">
    <property type="term" value="P:pantothenate biosynthetic process"/>
    <property type="evidence" value="ECO:0007669"/>
    <property type="project" value="UniProtKB-UniRule"/>
</dbReference>
<comment type="pathway">
    <text evidence="1 8">Cofactor biosynthesis; (R)-pantothenate biosynthesis; (R)-pantothenate from (R)-pantoate and beta-alanine: step 1/1.</text>
</comment>
<proteinExistence type="inferred from homology"/>
<sequence>MNTPRLVTTAAELRAATTELLNKAAAGNPSRVPTLALVPTMGALHEGHASLMGAARADNDVVTASVFVNPLQFDDPADLERYPRTLDADLELLGRAGVDLVFAPSEEEMYPGGAPLVRVSAGAMGTRWEGAVRPGHFDGVLTVVAKLFHLAAPAVPARFRAYFGQKDAQQVALIRRMVADLSFNVEVVGVPIVRAADGLAESSRNRFLDAGQRQAALVLSRALQLLKDRAAAGEPLDLPAAVELVSAQPGVELDYFEVVDPQTLEPLPGDAGQPLAGPALALLAARVGPVRLIDNALLP</sequence>
<comment type="subunit">
    <text evidence="8">Homodimer.</text>
</comment>
<evidence type="ECO:0000256" key="5">
    <source>
        <dbReference type="ARBA" id="ARBA00022741"/>
    </source>
</evidence>
<dbReference type="InterPro" id="IPR042176">
    <property type="entry name" value="Pantoate_ligase_C"/>
</dbReference>
<dbReference type="EMBL" id="VTFX01000001">
    <property type="protein sequence ID" value="KAD4059639.1"/>
    <property type="molecule type" value="Genomic_DNA"/>
</dbReference>
<keyword evidence="3 8" id="KW-0436">Ligase</keyword>
<comment type="catalytic activity">
    <reaction evidence="7 8">
        <text>(R)-pantoate + beta-alanine + ATP = (R)-pantothenate + AMP + diphosphate + H(+)</text>
        <dbReference type="Rhea" id="RHEA:10912"/>
        <dbReference type="ChEBI" id="CHEBI:15378"/>
        <dbReference type="ChEBI" id="CHEBI:15980"/>
        <dbReference type="ChEBI" id="CHEBI:29032"/>
        <dbReference type="ChEBI" id="CHEBI:30616"/>
        <dbReference type="ChEBI" id="CHEBI:33019"/>
        <dbReference type="ChEBI" id="CHEBI:57966"/>
        <dbReference type="ChEBI" id="CHEBI:456215"/>
        <dbReference type="EC" id="6.3.2.1"/>
    </reaction>
</comment>
<dbReference type="AlphaFoldDB" id="A0A5N6MR44"/>
<feature type="binding site" evidence="8">
    <location>
        <position position="72"/>
    </location>
    <ligand>
        <name>beta-alanine</name>
        <dbReference type="ChEBI" id="CHEBI:57966"/>
    </ligand>
</feature>
<dbReference type="HAMAP" id="MF_00158">
    <property type="entry name" value="PanC"/>
    <property type="match status" value="1"/>
</dbReference>
<comment type="subcellular location">
    <subcellularLocation>
        <location evidence="8">Cytoplasm</location>
    </subcellularLocation>
</comment>
<dbReference type="RefSeq" id="WP_152270937.1">
    <property type="nucleotide sequence ID" value="NZ_VTFX01000001.1"/>
</dbReference>
<comment type="similarity">
    <text evidence="2 8">Belongs to the pantothenate synthetase family.</text>
</comment>
<evidence type="ECO:0000256" key="1">
    <source>
        <dbReference type="ARBA" id="ARBA00004990"/>
    </source>
</evidence>
<gene>
    <name evidence="8" type="primary">panC</name>
    <name evidence="9" type="ORF">GD627_00580</name>
</gene>
<dbReference type="CDD" id="cd00560">
    <property type="entry name" value="PanC"/>
    <property type="match status" value="1"/>
</dbReference>
<dbReference type="Proteomes" id="UP000326852">
    <property type="component" value="Unassembled WGS sequence"/>
</dbReference>
<dbReference type="EC" id="6.3.2.1" evidence="8"/>